<feature type="binding site" evidence="9">
    <location>
        <position position="267"/>
    </location>
    <ligand>
        <name>substrate</name>
    </ligand>
</feature>
<reference evidence="12 13" key="1">
    <citation type="submission" date="2021-02" db="EMBL/GenBank/DDBJ databases">
        <title>Alicyclobacillus curvatus sp. nov. and Alicyclobacillus mengziensis sp. nov., two acidophilic bacteria isolated from acid mine drainage.</title>
        <authorList>
            <person name="Huang Y."/>
        </authorList>
    </citation>
    <scope>NUCLEOTIDE SEQUENCE [LARGE SCALE GENOMIC DNA]</scope>
    <source>
        <strain evidence="12 13">S30H14</strain>
    </source>
</reference>
<gene>
    <name evidence="12" type="ORF">JZ786_18020</name>
</gene>
<dbReference type="GO" id="GO:0003979">
    <property type="term" value="F:UDP-glucose 6-dehydrogenase activity"/>
    <property type="evidence" value="ECO:0007669"/>
    <property type="project" value="UniProtKB-EC"/>
</dbReference>
<comment type="pathway">
    <text evidence="1">Nucleotide-sugar biosynthesis; UDP-alpha-D-glucuronate biosynthesis; UDP-alpha-D-glucuronate from UDP-alpha-D-glucose: step 1/1.</text>
</comment>
<feature type="binding site" evidence="10">
    <location>
        <position position="29"/>
    </location>
    <ligand>
        <name>NAD(+)</name>
        <dbReference type="ChEBI" id="CHEBI:57540"/>
    </ligand>
</feature>
<feature type="binding site" evidence="10">
    <location>
        <position position="34"/>
    </location>
    <ligand>
        <name>NAD(+)</name>
        <dbReference type="ChEBI" id="CHEBI:57540"/>
    </ligand>
</feature>
<dbReference type="InterPro" id="IPR036291">
    <property type="entry name" value="NAD(P)-bd_dom_sf"/>
</dbReference>
<dbReference type="PIRSF" id="PIRSF000124">
    <property type="entry name" value="UDPglc_GDPman_dh"/>
    <property type="match status" value="1"/>
</dbReference>
<evidence type="ECO:0000313" key="13">
    <source>
        <dbReference type="Proteomes" id="UP000663505"/>
    </source>
</evidence>
<proteinExistence type="inferred from homology"/>
<keyword evidence="5 7" id="KW-0520">NAD</keyword>
<dbReference type="SUPFAM" id="SSF52413">
    <property type="entry name" value="UDP-glucose/GDP-mannose dehydrogenase C-terminal domain"/>
    <property type="match status" value="1"/>
</dbReference>
<protein>
    <recommendedName>
        <fullName evidence="3 7">UDP-glucose 6-dehydrogenase</fullName>
        <ecNumber evidence="3 7">1.1.1.22</ecNumber>
    </recommendedName>
</protein>
<feature type="binding site" evidence="9">
    <location>
        <begin position="155"/>
        <end position="158"/>
    </location>
    <ligand>
        <name>substrate</name>
    </ligand>
</feature>
<evidence type="ECO:0000256" key="6">
    <source>
        <dbReference type="ARBA" id="ARBA00047473"/>
    </source>
</evidence>
<dbReference type="KEGG" id="afx:JZ786_18020"/>
<dbReference type="PANTHER" id="PTHR43750">
    <property type="entry name" value="UDP-GLUCOSE 6-DEHYDROGENASE TUAD"/>
    <property type="match status" value="1"/>
</dbReference>
<comment type="similarity">
    <text evidence="2 7">Belongs to the UDP-glucose/GDP-mannose dehydrogenase family.</text>
</comment>
<evidence type="ECO:0000313" key="12">
    <source>
        <dbReference type="EMBL" id="QSO49960.1"/>
    </source>
</evidence>
<dbReference type="InterPro" id="IPR014026">
    <property type="entry name" value="UDP-Glc/GDP-Man_DH_dimer"/>
</dbReference>
<dbReference type="Gene3D" id="1.20.5.100">
    <property type="entry name" value="Cytochrome c1, transmembrane anchor, C-terminal"/>
    <property type="match status" value="1"/>
</dbReference>
<evidence type="ECO:0000256" key="10">
    <source>
        <dbReference type="PIRSR" id="PIRSR500134-3"/>
    </source>
</evidence>
<comment type="catalytic activity">
    <reaction evidence="6 7">
        <text>UDP-alpha-D-glucose + 2 NAD(+) + H2O = UDP-alpha-D-glucuronate + 2 NADH + 3 H(+)</text>
        <dbReference type="Rhea" id="RHEA:23596"/>
        <dbReference type="ChEBI" id="CHEBI:15377"/>
        <dbReference type="ChEBI" id="CHEBI:15378"/>
        <dbReference type="ChEBI" id="CHEBI:57540"/>
        <dbReference type="ChEBI" id="CHEBI:57945"/>
        <dbReference type="ChEBI" id="CHEBI:58052"/>
        <dbReference type="ChEBI" id="CHEBI:58885"/>
        <dbReference type="EC" id="1.1.1.22"/>
    </reaction>
</comment>
<evidence type="ECO:0000256" key="1">
    <source>
        <dbReference type="ARBA" id="ARBA00004701"/>
    </source>
</evidence>
<feature type="binding site" evidence="10">
    <location>
        <position position="122"/>
    </location>
    <ligand>
        <name>NAD(+)</name>
        <dbReference type="ChEBI" id="CHEBI:57540"/>
    </ligand>
</feature>
<dbReference type="Pfam" id="PF00984">
    <property type="entry name" value="UDPG_MGDP_dh"/>
    <property type="match status" value="1"/>
</dbReference>
<evidence type="ECO:0000259" key="11">
    <source>
        <dbReference type="SMART" id="SM00984"/>
    </source>
</evidence>
<evidence type="ECO:0000256" key="4">
    <source>
        <dbReference type="ARBA" id="ARBA00023002"/>
    </source>
</evidence>
<evidence type="ECO:0000256" key="9">
    <source>
        <dbReference type="PIRSR" id="PIRSR500134-2"/>
    </source>
</evidence>
<dbReference type="SUPFAM" id="SSF51735">
    <property type="entry name" value="NAD(P)-binding Rossmann-fold domains"/>
    <property type="match status" value="1"/>
</dbReference>
<dbReference type="InterPro" id="IPR008927">
    <property type="entry name" value="6-PGluconate_DH-like_C_sf"/>
</dbReference>
<dbReference type="EMBL" id="CP071182">
    <property type="protein sequence ID" value="QSO49960.1"/>
    <property type="molecule type" value="Genomic_DNA"/>
</dbReference>
<dbReference type="PIRSF" id="PIRSF500134">
    <property type="entry name" value="UDPglc_DH_bac"/>
    <property type="match status" value="1"/>
</dbReference>
<dbReference type="AlphaFoldDB" id="A0A9X7W3X2"/>
<dbReference type="SUPFAM" id="SSF48179">
    <property type="entry name" value="6-phosphogluconate dehydrogenase C-terminal domain-like"/>
    <property type="match status" value="1"/>
</dbReference>
<dbReference type="InterPro" id="IPR014027">
    <property type="entry name" value="UDP-Glc/GDP-Man_DH_C"/>
</dbReference>
<feature type="binding site" evidence="9">
    <location>
        <position position="207"/>
    </location>
    <ligand>
        <name>substrate</name>
    </ligand>
</feature>
<feature type="binding site" evidence="10">
    <location>
        <position position="158"/>
    </location>
    <ligand>
        <name>NAD(+)</name>
        <dbReference type="ChEBI" id="CHEBI:57540"/>
    </ligand>
</feature>
<keyword evidence="13" id="KW-1185">Reference proteome</keyword>
<evidence type="ECO:0000256" key="8">
    <source>
        <dbReference type="PIRSR" id="PIRSR500134-1"/>
    </source>
</evidence>
<keyword evidence="4 7" id="KW-0560">Oxidoreductase</keyword>
<dbReference type="InterPro" id="IPR001732">
    <property type="entry name" value="UDP-Glc/GDP-Man_DH_N"/>
</dbReference>
<dbReference type="SMART" id="SM00984">
    <property type="entry name" value="UDPG_MGDP_dh_C"/>
    <property type="match status" value="1"/>
</dbReference>
<dbReference type="GO" id="GO:0051287">
    <property type="term" value="F:NAD binding"/>
    <property type="evidence" value="ECO:0007669"/>
    <property type="project" value="InterPro"/>
</dbReference>
<dbReference type="NCBIfam" id="TIGR03026">
    <property type="entry name" value="NDP-sugDHase"/>
    <property type="match status" value="1"/>
</dbReference>
<evidence type="ECO:0000256" key="2">
    <source>
        <dbReference type="ARBA" id="ARBA00006601"/>
    </source>
</evidence>
<sequence length="417" mass="46128">MVTVIGLGFVGLTTAVGFSAKGHKVFGYDIDDAKAELIRSGSIPFYEPGLEEALHHGLSHNLEIVGESQLNRALVTSDVIFYCVGTPCADDGTANLSYLCQAIENTAEKFEGSLKTVVVKSTVPPQTTKRVIRPLLEQMGLRIGVDVGLAVNPEFLREGHAWEDFISPDRVVIGCDDKLSRATLNALYQPFAVPVFFVSYSAAEFIKYMSNTLLATMISFANEMSMVADKFEDIDVKQSFHLLSMDKRWSGTPASMTSYVFPGCGFGGYCLPKDTLAFIRKAEETGHHPGLLNSVLKVNDEVKEFVVSKIAAKVPLEETIGILGLAFKPGSNDTRGTPAADIIRLLMQRGYQHIVAYDPMAMSEFRDNYPFRVAYVNSLEEMSKSAKYLVVLTAWSEFKEKQHLFDEGSVLDFRYFL</sequence>
<feature type="binding site" evidence="9">
    <location>
        <position position="328"/>
    </location>
    <ligand>
        <name>substrate</name>
    </ligand>
</feature>
<dbReference type="InterPro" id="IPR036220">
    <property type="entry name" value="UDP-Glc/GDP-Man_DH_C_sf"/>
</dbReference>
<dbReference type="InterPro" id="IPR028357">
    <property type="entry name" value="UDPglc_DH_bac"/>
</dbReference>
<dbReference type="InterPro" id="IPR017476">
    <property type="entry name" value="UDP-Glc/GDP-Man"/>
</dbReference>
<feature type="domain" description="UDP-glucose/GDP-mannose dehydrogenase C-terminal" evidence="11">
    <location>
        <begin position="321"/>
        <end position="413"/>
    </location>
</feature>
<feature type="active site" description="Nucleophile" evidence="8">
    <location>
        <position position="270"/>
    </location>
</feature>
<feature type="binding site" evidence="10">
    <location>
        <position position="273"/>
    </location>
    <ligand>
        <name>NAD(+)</name>
        <dbReference type="ChEBI" id="CHEBI:57540"/>
    </ligand>
</feature>
<accession>A0A9X7W3X2</accession>
<dbReference type="GO" id="GO:0000271">
    <property type="term" value="P:polysaccharide biosynthetic process"/>
    <property type="evidence" value="ECO:0007669"/>
    <property type="project" value="InterPro"/>
</dbReference>
<dbReference type="Gene3D" id="3.40.50.720">
    <property type="entry name" value="NAD(P)-binding Rossmann-like Domain"/>
    <property type="match status" value="2"/>
</dbReference>
<organism evidence="12 13">
    <name type="scientific">Alicyclobacillus mengziensis</name>
    <dbReference type="NCBI Taxonomy" id="2931921"/>
    <lineage>
        <taxon>Bacteria</taxon>
        <taxon>Bacillati</taxon>
        <taxon>Bacillota</taxon>
        <taxon>Bacilli</taxon>
        <taxon>Bacillales</taxon>
        <taxon>Alicyclobacillaceae</taxon>
        <taxon>Alicyclobacillus</taxon>
    </lineage>
</organism>
<feature type="binding site" evidence="9">
    <location>
        <begin position="259"/>
        <end position="263"/>
    </location>
    <ligand>
        <name>substrate</name>
    </ligand>
</feature>
<evidence type="ECO:0000256" key="3">
    <source>
        <dbReference type="ARBA" id="ARBA00012954"/>
    </source>
</evidence>
<dbReference type="Proteomes" id="UP000663505">
    <property type="component" value="Chromosome"/>
</dbReference>
<evidence type="ECO:0000256" key="7">
    <source>
        <dbReference type="PIRNR" id="PIRNR000124"/>
    </source>
</evidence>
<dbReference type="EC" id="1.1.1.22" evidence="3 7"/>
<feature type="binding site" evidence="10">
    <location>
        <position position="86"/>
    </location>
    <ligand>
        <name>NAD(+)</name>
        <dbReference type="ChEBI" id="CHEBI:57540"/>
    </ligand>
</feature>
<evidence type="ECO:0000256" key="5">
    <source>
        <dbReference type="ARBA" id="ARBA00023027"/>
    </source>
</evidence>
<dbReference type="Pfam" id="PF03720">
    <property type="entry name" value="UDPG_MGDP_dh_C"/>
    <property type="match status" value="1"/>
</dbReference>
<feature type="binding site" evidence="10">
    <location>
        <position position="335"/>
    </location>
    <ligand>
        <name>NAD(+)</name>
        <dbReference type="ChEBI" id="CHEBI:57540"/>
    </ligand>
</feature>
<name>A0A9X7W3X2_9BACL</name>
<dbReference type="PANTHER" id="PTHR43750:SF3">
    <property type="entry name" value="UDP-GLUCOSE 6-DEHYDROGENASE TUAD"/>
    <property type="match status" value="1"/>
</dbReference>
<dbReference type="Pfam" id="PF03721">
    <property type="entry name" value="UDPG_MGDP_dh_N"/>
    <property type="match status" value="1"/>
</dbReference>